<dbReference type="Proteomes" id="UP001057402">
    <property type="component" value="Chromosome 7"/>
</dbReference>
<protein>
    <submittedName>
        <fullName evidence="1">Uncharacterized protein</fullName>
    </submittedName>
</protein>
<gene>
    <name evidence="1" type="ORF">MLD38_025537</name>
</gene>
<evidence type="ECO:0000313" key="2">
    <source>
        <dbReference type="Proteomes" id="UP001057402"/>
    </source>
</evidence>
<keyword evidence="2" id="KW-1185">Reference proteome</keyword>
<name>A0ACB9NX29_9MYRT</name>
<dbReference type="EMBL" id="CM042886">
    <property type="protein sequence ID" value="KAI4340728.1"/>
    <property type="molecule type" value="Genomic_DNA"/>
</dbReference>
<sequence length="233" mass="26030">MGCHGFIAAVVGECRRKREAGRQTWGTPGRYGLLAAGRRYGEPVWPLESLRSMSGRGWGRRERPTAAEGLWLLETPEDVDCHHWMGAEMSGCSPPVAEQEAAKSTSVSRGGVEKFEGWRTRDILRAATGNEEWRLAGRSTERSPSGRLRRPLRLEDSLKKAEILGGEDSSSKSSPFDLQELRGRGNFSLQLSKVCCNRPCGTCCNRPCRIFVGACSELRKRPQLLFIRPRLRI</sequence>
<accession>A0ACB9NX29</accession>
<organism evidence="1 2">
    <name type="scientific">Melastoma candidum</name>
    <dbReference type="NCBI Taxonomy" id="119954"/>
    <lineage>
        <taxon>Eukaryota</taxon>
        <taxon>Viridiplantae</taxon>
        <taxon>Streptophyta</taxon>
        <taxon>Embryophyta</taxon>
        <taxon>Tracheophyta</taxon>
        <taxon>Spermatophyta</taxon>
        <taxon>Magnoliopsida</taxon>
        <taxon>eudicotyledons</taxon>
        <taxon>Gunneridae</taxon>
        <taxon>Pentapetalae</taxon>
        <taxon>rosids</taxon>
        <taxon>malvids</taxon>
        <taxon>Myrtales</taxon>
        <taxon>Melastomataceae</taxon>
        <taxon>Melastomatoideae</taxon>
        <taxon>Melastomateae</taxon>
        <taxon>Melastoma</taxon>
    </lineage>
</organism>
<proteinExistence type="predicted"/>
<reference evidence="2" key="1">
    <citation type="journal article" date="2023" name="Front. Plant Sci.">
        <title>Chromosomal-level genome assembly of Melastoma candidum provides insights into trichome evolution.</title>
        <authorList>
            <person name="Zhong Y."/>
            <person name="Wu W."/>
            <person name="Sun C."/>
            <person name="Zou P."/>
            <person name="Liu Y."/>
            <person name="Dai S."/>
            <person name="Zhou R."/>
        </authorList>
    </citation>
    <scope>NUCLEOTIDE SEQUENCE [LARGE SCALE GENOMIC DNA]</scope>
</reference>
<comment type="caution">
    <text evidence="1">The sequence shown here is derived from an EMBL/GenBank/DDBJ whole genome shotgun (WGS) entry which is preliminary data.</text>
</comment>
<evidence type="ECO:0000313" key="1">
    <source>
        <dbReference type="EMBL" id="KAI4340728.1"/>
    </source>
</evidence>